<evidence type="ECO:0000259" key="1">
    <source>
        <dbReference type="PROSITE" id="PS51186"/>
    </source>
</evidence>
<dbReference type="GO" id="GO:0016747">
    <property type="term" value="F:acyltransferase activity, transferring groups other than amino-acyl groups"/>
    <property type="evidence" value="ECO:0007669"/>
    <property type="project" value="InterPro"/>
</dbReference>
<dbReference type="STRING" id="1802440.A2569_01715"/>
<dbReference type="InterPro" id="IPR000182">
    <property type="entry name" value="GNAT_dom"/>
</dbReference>
<evidence type="ECO:0000313" key="2">
    <source>
        <dbReference type="EMBL" id="OHA60018.1"/>
    </source>
</evidence>
<dbReference type="Pfam" id="PF00583">
    <property type="entry name" value="Acetyltransf_1"/>
    <property type="match status" value="1"/>
</dbReference>
<dbReference type="PANTHER" id="PTHR39173:SF1">
    <property type="entry name" value="ACETYLTRANSFERASE"/>
    <property type="match status" value="1"/>
</dbReference>
<organism evidence="2 3">
    <name type="scientific">Candidatus Vogelbacteria bacterium RIFOXYD1_FULL_51_18</name>
    <dbReference type="NCBI Taxonomy" id="1802440"/>
    <lineage>
        <taxon>Bacteria</taxon>
        <taxon>Candidatus Vogeliibacteriota</taxon>
    </lineage>
</organism>
<dbReference type="Gene3D" id="3.40.630.30">
    <property type="match status" value="1"/>
</dbReference>
<dbReference type="EMBL" id="MHTL01000018">
    <property type="protein sequence ID" value="OHA60018.1"/>
    <property type="molecule type" value="Genomic_DNA"/>
</dbReference>
<dbReference type="InterPro" id="IPR016181">
    <property type="entry name" value="Acyl_CoA_acyltransferase"/>
</dbReference>
<gene>
    <name evidence="2" type="ORF">A2569_01715</name>
</gene>
<sequence>MPTTREYDFAVGDKIVGFLQLRQVPSAAENLPKHFASHIYYEIIPEERGKGYATVLLSLAVKGAQSLGMRELVLTVDKSNTASRRVIEKNDGELFNRTECPEGTVLAYRVSLR</sequence>
<proteinExistence type="predicted"/>
<feature type="domain" description="N-acetyltransferase" evidence="1">
    <location>
        <begin position="1"/>
        <end position="113"/>
    </location>
</feature>
<accession>A0A1G2QHX9</accession>
<dbReference type="AlphaFoldDB" id="A0A1G2QHX9"/>
<evidence type="ECO:0000313" key="3">
    <source>
        <dbReference type="Proteomes" id="UP000177090"/>
    </source>
</evidence>
<comment type="caution">
    <text evidence="2">The sequence shown here is derived from an EMBL/GenBank/DDBJ whole genome shotgun (WGS) entry which is preliminary data.</text>
</comment>
<reference evidence="2 3" key="1">
    <citation type="journal article" date="2016" name="Nat. Commun.">
        <title>Thousands of microbial genomes shed light on interconnected biogeochemical processes in an aquifer system.</title>
        <authorList>
            <person name="Anantharaman K."/>
            <person name="Brown C.T."/>
            <person name="Hug L.A."/>
            <person name="Sharon I."/>
            <person name="Castelle C.J."/>
            <person name="Probst A.J."/>
            <person name="Thomas B.C."/>
            <person name="Singh A."/>
            <person name="Wilkins M.J."/>
            <person name="Karaoz U."/>
            <person name="Brodie E.L."/>
            <person name="Williams K.H."/>
            <person name="Hubbard S.S."/>
            <person name="Banfield J.F."/>
        </authorList>
    </citation>
    <scope>NUCLEOTIDE SEQUENCE [LARGE SCALE GENOMIC DNA]</scope>
</reference>
<dbReference type="Proteomes" id="UP000177090">
    <property type="component" value="Unassembled WGS sequence"/>
</dbReference>
<dbReference type="SUPFAM" id="SSF55729">
    <property type="entry name" value="Acyl-CoA N-acyltransferases (Nat)"/>
    <property type="match status" value="1"/>
</dbReference>
<dbReference type="PANTHER" id="PTHR39173">
    <property type="entry name" value="ACETYLTRANSFERASE"/>
    <property type="match status" value="1"/>
</dbReference>
<dbReference type="PROSITE" id="PS51186">
    <property type="entry name" value="GNAT"/>
    <property type="match status" value="1"/>
</dbReference>
<dbReference type="CDD" id="cd04301">
    <property type="entry name" value="NAT_SF"/>
    <property type="match status" value="1"/>
</dbReference>
<protein>
    <recommendedName>
        <fullName evidence="1">N-acetyltransferase domain-containing protein</fullName>
    </recommendedName>
</protein>
<name>A0A1G2QHX9_9BACT</name>